<keyword evidence="2" id="KW-1185">Reference proteome</keyword>
<name>A0A834IE81_RHYFE</name>
<evidence type="ECO:0000313" key="2">
    <source>
        <dbReference type="Proteomes" id="UP000625711"/>
    </source>
</evidence>
<protein>
    <submittedName>
        <fullName evidence="1">Uncharacterized protein</fullName>
    </submittedName>
</protein>
<evidence type="ECO:0000313" key="1">
    <source>
        <dbReference type="EMBL" id="KAF7276473.1"/>
    </source>
</evidence>
<proteinExistence type="predicted"/>
<dbReference type="EMBL" id="JAACXV010006575">
    <property type="protein sequence ID" value="KAF7276473.1"/>
    <property type="molecule type" value="Genomic_DNA"/>
</dbReference>
<accession>A0A834IE81</accession>
<dbReference type="AlphaFoldDB" id="A0A834IE81"/>
<dbReference type="Proteomes" id="UP000625711">
    <property type="component" value="Unassembled WGS sequence"/>
</dbReference>
<sequence>MNYTPHVDEPDVTALFLAFSGTQEALFRISRRLFGSVKKCVCVGSIVKQNSRSSSRLSAPLTSGMERDQKVLINASSGLSPRELMKRDAFGYTVTRWSGTGAR</sequence>
<reference evidence="1" key="1">
    <citation type="submission" date="2020-08" db="EMBL/GenBank/DDBJ databases">
        <title>Genome sequencing and assembly of the red palm weevil Rhynchophorus ferrugineus.</title>
        <authorList>
            <person name="Dias G.B."/>
            <person name="Bergman C.M."/>
            <person name="Manee M."/>
        </authorList>
    </citation>
    <scope>NUCLEOTIDE SEQUENCE</scope>
    <source>
        <strain evidence="1">AA-2017</strain>
        <tissue evidence="1">Whole larva</tissue>
    </source>
</reference>
<organism evidence="1 2">
    <name type="scientific">Rhynchophorus ferrugineus</name>
    <name type="common">Red palm weevil</name>
    <name type="synonym">Curculio ferrugineus</name>
    <dbReference type="NCBI Taxonomy" id="354439"/>
    <lineage>
        <taxon>Eukaryota</taxon>
        <taxon>Metazoa</taxon>
        <taxon>Ecdysozoa</taxon>
        <taxon>Arthropoda</taxon>
        <taxon>Hexapoda</taxon>
        <taxon>Insecta</taxon>
        <taxon>Pterygota</taxon>
        <taxon>Neoptera</taxon>
        <taxon>Endopterygota</taxon>
        <taxon>Coleoptera</taxon>
        <taxon>Polyphaga</taxon>
        <taxon>Cucujiformia</taxon>
        <taxon>Curculionidae</taxon>
        <taxon>Dryophthorinae</taxon>
        <taxon>Rhynchophorus</taxon>
    </lineage>
</organism>
<comment type="caution">
    <text evidence="1">The sequence shown here is derived from an EMBL/GenBank/DDBJ whole genome shotgun (WGS) entry which is preliminary data.</text>
</comment>
<gene>
    <name evidence="1" type="ORF">GWI33_010266</name>
</gene>